<dbReference type="OrthoDB" id="5582699at2"/>
<name>A0A5J6WI36_MORMI</name>
<keyword evidence="3" id="KW-0804">Transcription</keyword>
<keyword evidence="6" id="KW-1185">Reference proteome</keyword>
<dbReference type="Proteomes" id="UP000327424">
    <property type="component" value="Chromosome"/>
</dbReference>
<dbReference type="InterPro" id="IPR009057">
    <property type="entry name" value="Homeodomain-like_sf"/>
</dbReference>
<protein>
    <submittedName>
        <fullName evidence="5">AraC family transcriptional regulator</fullName>
    </submittedName>
</protein>
<feature type="domain" description="HTH araC/xylS-type" evidence="4">
    <location>
        <begin position="237"/>
        <end position="335"/>
    </location>
</feature>
<evidence type="ECO:0000256" key="1">
    <source>
        <dbReference type="ARBA" id="ARBA00023015"/>
    </source>
</evidence>
<dbReference type="EMBL" id="CP044399">
    <property type="protein sequence ID" value="QFI37753.1"/>
    <property type="molecule type" value="Genomic_DNA"/>
</dbReference>
<dbReference type="GO" id="GO:0003700">
    <property type="term" value="F:DNA-binding transcription factor activity"/>
    <property type="evidence" value="ECO:0007669"/>
    <property type="project" value="InterPro"/>
</dbReference>
<evidence type="ECO:0000256" key="3">
    <source>
        <dbReference type="ARBA" id="ARBA00023163"/>
    </source>
</evidence>
<dbReference type="PANTHER" id="PTHR47894">
    <property type="entry name" value="HTH-TYPE TRANSCRIPTIONAL REGULATOR GADX"/>
    <property type="match status" value="1"/>
</dbReference>
<keyword evidence="2" id="KW-0238">DNA-binding</keyword>
<evidence type="ECO:0000259" key="4">
    <source>
        <dbReference type="PROSITE" id="PS01124"/>
    </source>
</evidence>
<dbReference type="InterPro" id="IPR032687">
    <property type="entry name" value="AraC-type_N"/>
</dbReference>
<accession>A0A5J6WI36</accession>
<dbReference type="SUPFAM" id="SSF46689">
    <property type="entry name" value="Homeodomain-like"/>
    <property type="match status" value="1"/>
</dbReference>
<dbReference type="Pfam" id="PF12833">
    <property type="entry name" value="HTH_18"/>
    <property type="match status" value="1"/>
</dbReference>
<organism evidence="5 6">
    <name type="scientific">Moritella marina ATCC 15381</name>
    <dbReference type="NCBI Taxonomy" id="1202962"/>
    <lineage>
        <taxon>Bacteria</taxon>
        <taxon>Pseudomonadati</taxon>
        <taxon>Pseudomonadota</taxon>
        <taxon>Gammaproteobacteria</taxon>
        <taxon>Alteromonadales</taxon>
        <taxon>Moritellaceae</taxon>
        <taxon>Moritella</taxon>
    </lineage>
</organism>
<dbReference type="Gene3D" id="1.10.10.60">
    <property type="entry name" value="Homeodomain-like"/>
    <property type="match status" value="1"/>
</dbReference>
<dbReference type="PANTHER" id="PTHR47894:SF1">
    <property type="entry name" value="HTH-TYPE TRANSCRIPTIONAL REGULATOR VQSM"/>
    <property type="match status" value="1"/>
</dbReference>
<dbReference type="GO" id="GO:0000976">
    <property type="term" value="F:transcription cis-regulatory region binding"/>
    <property type="evidence" value="ECO:0007669"/>
    <property type="project" value="TreeGrafter"/>
</dbReference>
<proteinExistence type="predicted"/>
<dbReference type="PRINTS" id="PR00032">
    <property type="entry name" value="HTHARAC"/>
</dbReference>
<evidence type="ECO:0000313" key="6">
    <source>
        <dbReference type="Proteomes" id="UP000327424"/>
    </source>
</evidence>
<gene>
    <name evidence="5" type="ORF">FR932_07750</name>
</gene>
<reference evidence="5 6" key="1">
    <citation type="submission" date="2019-09" db="EMBL/GenBank/DDBJ databases">
        <title>Hybrid Assembly of the complete Genome of the Deep-Sea Bacterium Moritella marina from long Nanopore and Illumina reads.</title>
        <authorList>
            <person name="Magin S."/>
            <person name="Georgoulis A."/>
            <person name="Papadimitriou K."/>
            <person name="Iliakis G."/>
            <person name="Vorgias C.E."/>
        </authorList>
    </citation>
    <scope>NUCLEOTIDE SEQUENCE [LARGE SCALE GENOMIC DNA]</scope>
    <source>
        <strain evidence="5 6">MP-1</strain>
    </source>
</reference>
<dbReference type="InterPro" id="IPR018060">
    <property type="entry name" value="HTH_AraC"/>
</dbReference>
<dbReference type="PROSITE" id="PS01124">
    <property type="entry name" value="HTH_ARAC_FAMILY_2"/>
    <property type="match status" value="1"/>
</dbReference>
<evidence type="ECO:0000313" key="5">
    <source>
        <dbReference type="EMBL" id="QFI37753.1"/>
    </source>
</evidence>
<dbReference type="Pfam" id="PF12625">
    <property type="entry name" value="Arabinose_bd"/>
    <property type="match status" value="1"/>
</dbReference>
<dbReference type="InterPro" id="IPR020449">
    <property type="entry name" value="Tscrpt_reg_AraC-type_HTH"/>
</dbReference>
<dbReference type="RefSeq" id="WP_019440024.1">
    <property type="nucleotide sequence ID" value="NZ_ALOE01000006.1"/>
</dbReference>
<dbReference type="KEGG" id="mmaa:FR932_07750"/>
<dbReference type="AlphaFoldDB" id="A0A5J6WI36"/>
<keyword evidence="1" id="KW-0805">Transcription regulation</keyword>
<evidence type="ECO:0000256" key="2">
    <source>
        <dbReference type="ARBA" id="ARBA00023125"/>
    </source>
</evidence>
<dbReference type="GO" id="GO:0005829">
    <property type="term" value="C:cytosol"/>
    <property type="evidence" value="ECO:0007669"/>
    <property type="project" value="TreeGrafter"/>
</dbReference>
<sequence length="345" mass="38106">MDGQGDVIGGWLVALYKALLWKGIEPFELLSKSDVCMEEVTSVGSRVPVKLCNKLFEQSALLTDDPLLPIKVSQCIVATTFHALGYALQASSSLQDAFSRLVHYDRVLSSACRINLTEDEQFCYLALNLNDSADNIDRIGTQLELTMLLSIIKICRDLSNPGFSPVKIYTTVPARCVDKFEAHSGCPIEFNSGQSMLVMDRKLLSKRLPNFAPDLVSLSDKAADDYLAGLDCNDVVSQVRSEVVSVMATGVPNIDFVAGKLNFSQRSLQRKLNDSGTSYKDLVENIRQTTAVQHLDQNRLSLGEISYLLGFSNVANFSRAFKRWKGITPGAYRGEHEHSKIAVNL</sequence>
<dbReference type="SMART" id="SM00342">
    <property type="entry name" value="HTH_ARAC"/>
    <property type="match status" value="1"/>
</dbReference>